<dbReference type="AlphaFoldDB" id="A0A8H6M532"/>
<keyword evidence="2" id="KW-1185">Reference proteome</keyword>
<comment type="caution">
    <text evidence="1">The sequence shown here is derived from an EMBL/GenBank/DDBJ whole genome shotgun (WGS) entry which is preliminary data.</text>
</comment>
<name>A0A8H6M532_9AGAR</name>
<evidence type="ECO:0000313" key="2">
    <source>
        <dbReference type="Proteomes" id="UP000521943"/>
    </source>
</evidence>
<proteinExistence type="predicted"/>
<evidence type="ECO:0008006" key="3">
    <source>
        <dbReference type="Google" id="ProtNLM"/>
    </source>
</evidence>
<accession>A0A8H6M532</accession>
<dbReference type="EMBL" id="JACGCI010000044">
    <property type="protein sequence ID" value="KAF6752496.1"/>
    <property type="molecule type" value="Genomic_DNA"/>
</dbReference>
<dbReference type="Proteomes" id="UP000521943">
    <property type="component" value="Unassembled WGS sequence"/>
</dbReference>
<organism evidence="1 2">
    <name type="scientific">Ephemerocybe angulata</name>
    <dbReference type="NCBI Taxonomy" id="980116"/>
    <lineage>
        <taxon>Eukaryota</taxon>
        <taxon>Fungi</taxon>
        <taxon>Dikarya</taxon>
        <taxon>Basidiomycota</taxon>
        <taxon>Agaricomycotina</taxon>
        <taxon>Agaricomycetes</taxon>
        <taxon>Agaricomycetidae</taxon>
        <taxon>Agaricales</taxon>
        <taxon>Agaricineae</taxon>
        <taxon>Psathyrellaceae</taxon>
        <taxon>Ephemerocybe</taxon>
    </lineage>
</organism>
<evidence type="ECO:0000313" key="1">
    <source>
        <dbReference type="EMBL" id="KAF6752496.1"/>
    </source>
</evidence>
<dbReference type="OrthoDB" id="3341102at2759"/>
<protein>
    <recommendedName>
        <fullName evidence="3">DDE-1 domain-containing protein</fullName>
    </recommendedName>
</protein>
<sequence length="249" mass="27946">MGYVQTMAPELLAEKQFIGLLSTFIRNLLEQEFGWSWRSGTRAAHKVPLNWEDKCEDMFLRMVYYMRTGGIPPEAVVNADQMGLCLMPVGNQTWAPRGARQVDVVGKEEKRQLTVMVATSCTGEILPMQCIWTGKTPAALPSANSRAPAEQEGFLFTPGGKNHWSSVASMKAVSPITLGPFEPSSDSSILRLPKPVGLLSIDCWKVHRSVEFREMMKRDYKWIKLAFIPGGCSAQRRWDTAYPKARHSH</sequence>
<reference evidence="1 2" key="1">
    <citation type="submission" date="2020-07" db="EMBL/GenBank/DDBJ databases">
        <title>Comparative genomics of pyrophilous fungi reveals a link between fire events and developmental genes.</title>
        <authorList>
            <consortium name="DOE Joint Genome Institute"/>
            <person name="Steindorff A.S."/>
            <person name="Carver A."/>
            <person name="Calhoun S."/>
            <person name="Stillman K."/>
            <person name="Liu H."/>
            <person name="Lipzen A."/>
            <person name="Pangilinan J."/>
            <person name="Labutti K."/>
            <person name="Bruns T.D."/>
            <person name="Grigoriev I.V."/>
        </authorList>
    </citation>
    <scope>NUCLEOTIDE SEQUENCE [LARGE SCALE GENOMIC DNA]</scope>
    <source>
        <strain evidence="1 2">CBS 144469</strain>
    </source>
</reference>
<gene>
    <name evidence="1" type="ORF">DFP72DRAFT_991082</name>
</gene>